<gene>
    <name evidence="3" type="ORF">CORC01_00659</name>
</gene>
<reference evidence="3 4" key="1">
    <citation type="submission" date="2016-09" db="EMBL/GenBank/DDBJ databases">
        <authorList>
            <person name="Capua I."/>
            <person name="De Benedictis P."/>
            <person name="Joannis T."/>
            <person name="Lombin L.H."/>
            <person name="Cattoli G."/>
        </authorList>
    </citation>
    <scope>NUCLEOTIDE SEQUENCE [LARGE SCALE GENOMIC DNA]</scope>
    <source>
        <strain evidence="3 4">IMI 309357</strain>
    </source>
</reference>
<feature type="signal peptide" evidence="1">
    <location>
        <begin position="1"/>
        <end position="17"/>
    </location>
</feature>
<feature type="chain" id="PRO_5009603200" description="Glycan binding protein Y3-like domain-containing protein" evidence="1">
    <location>
        <begin position="18"/>
        <end position="107"/>
    </location>
</feature>
<sequence>MHFSLTTVLAFVASASACYSGGQAWGDSTARAIEFSGGENKYYCYNLGGNVRVDFRMRNGDTGGPRRRLDFNTCLARLRSQIENCNFGGEDNQGAWRPRADPNAGNC</sequence>
<dbReference type="OrthoDB" id="4833360at2759"/>
<dbReference type="AlphaFoldDB" id="A0A1G4BR88"/>
<accession>A0A1G4BR88</accession>
<evidence type="ECO:0000313" key="3">
    <source>
        <dbReference type="EMBL" id="OHF03797.1"/>
    </source>
</evidence>
<dbReference type="Proteomes" id="UP000176998">
    <property type="component" value="Unassembled WGS sequence"/>
</dbReference>
<feature type="domain" description="Glycan binding protein Y3-like" evidence="2">
    <location>
        <begin position="32"/>
        <end position="107"/>
    </location>
</feature>
<name>A0A1G4BR88_9PEZI</name>
<comment type="caution">
    <text evidence="3">The sequence shown here is derived from an EMBL/GenBank/DDBJ whole genome shotgun (WGS) entry which is preliminary data.</text>
</comment>
<dbReference type="Pfam" id="PF22803">
    <property type="entry name" value="GBD_Y3"/>
    <property type="match status" value="1"/>
</dbReference>
<evidence type="ECO:0000259" key="2">
    <source>
        <dbReference type="Pfam" id="PF22803"/>
    </source>
</evidence>
<organism evidence="3 4">
    <name type="scientific">Colletotrichum orchidophilum</name>
    <dbReference type="NCBI Taxonomy" id="1209926"/>
    <lineage>
        <taxon>Eukaryota</taxon>
        <taxon>Fungi</taxon>
        <taxon>Dikarya</taxon>
        <taxon>Ascomycota</taxon>
        <taxon>Pezizomycotina</taxon>
        <taxon>Sordariomycetes</taxon>
        <taxon>Hypocreomycetidae</taxon>
        <taxon>Glomerellales</taxon>
        <taxon>Glomerellaceae</taxon>
        <taxon>Colletotrichum</taxon>
    </lineage>
</organism>
<protein>
    <recommendedName>
        <fullName evidence="2">Glycan binding protein Y3-like domain-containing protein</fullName>
    </recommendedName>
</protein>
<keyword evidence="4" id="KW-1185">Reference proteome</keyword>
<keyword evidence="1" id="KW-0732">Signal</keyword>
<evidence type="ECO:0000256" key="1">
    <source>
        <dbReference type="SAM" id="SignalP"/>
    </source>
</evidence>
<evidence type="ECO:0000313" key="4">
    <source>
        <dbReference type="Proteomes" id="UP000176998"/>
    </source>
</evidence>
<dbReference type="RefSeq" id="XP_022480933.1">
    <property type="nucleotide sequence ID" value="XM_022612316.1"/>
</dbReference>
<dbReference type="GeneID" id="34553826"/>
<dbReference type="InterPro" id="IPR054443">
    <property type="entry name" value="Y3-like_dom"/>
</dbReference>
<dbReference type="EMBL" id="MJBS01000004">
    <property type="protein sequence ID" value="OHF03797.1"/>
    <property type="molecule type" value="Genomic_DNA"/>
</dbReference>
<proteinExistence type="predicted"/>